<dbReference type="InterPro" id="IPR011989">
    <property type="entry name" value="ARM-like"/>
</dbReference>
<proteinExistence type="predicted"/>
<dbReference type="GO" id="GO:0005737">
    <property type="term" value="C:cytoplasm"/>
    <property type="evidence" value="ECO:0007669"/>
    <property type="project" value="TreeGrafter"/>
</dbReference>
<feature type="region of interest" description="Disordered" evidence="3">
    <location>
        <begin position="835"/>
        <end position="872"/>
    </location>
</feature>
<dbReference type="GO" id="GO:0060090">
    <property type="term" value="F:molecular adaptor activity"/>
    <property type="evidence" value="ECO:0007669"/>
    <property type="project" value="TreeGrafter"/>
</dbReference>
<dbReference type="InterPro" id="IPR021133">
    <property type="entry name" value="HEAT_type_2"/>
</dbReference>
<dbReference type="PANTHER" id="PTHR23346:SF19">
    <property type="entry name" value="PROTEASOME ADAPTER AND SCAFFOLD PROTEIN ECM29"/>
    <property type="match status" value="1"/>
</dbReference>
<evidence type="ECO:0008006" key="6">
    <source>
        <dbReference type="Google" id="ProtNLM"/>
    </source>
</evidence>
<dbReference type="AlphaFoldDB" id="A0A6A4VA62"/>
<comment type="caution">
    <text evidence="4">The sequence shown here is derived from an EMBL/GenBank/DDBJ whole genome shotgun (WGS) entry which is preliminary data.</text>
</comment>
<dbReference type="EMBL" id="VIIS01002186">
    <property type="protein sequence ID" value="KAF0287519.1"/>
    <property type="molecule type" value="Genomic_DNA"/>
</dbReference>
<evidence type="ECO:0000313" key="4">
    <source>
        <dbReference type="EMBL" id="KAF0287518.1"/>
    </source>
</evidence>
<sequence length="1159" mass="125221">MEEDEHKMSLVFRKLCSPMKLERDRGLEELRGLLPGLIPAEAEQLLAEASAVLDQPEVVWHHQLGALTCLRAYLPLGEDVNYARCRLEACLIIETRQEKLPNDKISHLIELLAAYLSHQEARVRIATGELLGRLCSLHGPAVFDDVQPTLSTLILTSMQAAEDDEDKWETSSVTSRDSADVFANTSSWTVLETSLRALEQLVPAAHLQASDELLNLVIPALKHRNRFVREAGFGCLTAFLPKENFEHGSGVPPVYDFGDRLAAAIADGMDDNWSQVRMAASVAARRFLCGLSAEQRQHYLPCLLPRVCLSRYYVAEGVKIYNQRTWETIAGQRGRELVEQYINDVVEYYLVATTAENHAVREAACYCITELLKKLPPQPLAPFAERVLDALLVCFQDDSWPVRDTACLAVGRLLVAFPETCRPHLDRLYPLLFSNLHDNIPSVRQGGAEALANAVRAYGEQALTLVMNKCVVSDCLWVREDLTALKDEPEPSGPAAAPGGYAERKQQRDNDEQLHTNQTMYSCGSLAPKMAAGGCSACHRFRRPVELWEAADGSARLLAELAAAPGCGGAVSETVPLLAAAAGRRHYSHHLQLLETVCRALPPLATGIGKRCFKTHLHLLLDTIMYSLTCESQLAAEAGRCCVQQLSGLLGPNIFRGRVENHNPRFDDDHQRRTDCFHCAEFGRPAAGFHHRPLLPCVHCRPRPPSVALGGLLIMEGSGAGADRPAGTAERDRRGVYLEDVAKEFDSWLFWRDEAGAAGPEPAQQPEFQVVTARRVHLAETARLAAPEAQRAPCRIPSPTDQLLAESRQRLRGSSSAAAAASAVRRLQEGCDAAAGVASDESSGSFTDPLSSSRAGARSGTSNTMRQDADPDTATLTDALVAAELPMDDTPVRRHDEPLHPDSIELSVDERLSVDLTRSCEPSMLQSLLSDATPVAGDRARSFSQADVNEGESPRPSTRPTFTVTKHRKVDLGGRLSQTAPGLEHTTSEHCLPVGPSCGREAGMQWLVVLTAALAVGGAQPPPAEPVYAGLTRDQVIVALKAAFATLSAEERAVPSVAQVAAGPEIGPDAGPGTAEVPAVAAAPSETASPVEQPAEVPGGQSEPDPVPPTGADGTAPSRAPIVVPEEYYPSTFSHPFPPGFFSLYKIPNESEAPSAGSV</sequence>
<feature type="compositionally biased region" description="Low complexity" evidence="3">
    <location>
        <begin position="851"/>
        <end position="860"/>
    </location>
</feature>
<name>A0A6A4VA62_AMPAM</name>
<dbReference type="OrthoDB" id="414039at2759"/>
<dbReference type="Gene3D" id="1.25.10.10">
    <property type="entry name" value="Leucine-rich Repeat Variant"/>
    <property type="match status" value="2"/>
</dbReference>
<dbReference type="Proteomes" id="UP000440578">
    <property type="component" value="Unassembled WGS sequence"/>
</dbReference>
<feature type="compositionally biased region" description="Low complexity" evidence="3">
    <location>
        <begin position="1071"/>
        <end position="1090"/>
    </location>
</feature>
<feature type="compositionally biased region" description="Polar residues" evidence="3">
    <location>
        <begin position="840"/>
        <end position="850"/>
    </location>
</feature>
<feature type="region of interest" description="Disordered" evidence="3">
    <location>
        <begin position="487"/>
        <end position="512"/>
    </location>
</feature>
<feature type="repeat" description="HEAT" evidence="2">
    <location>
        <begin position="428"/>
        <end position="464"/>
    </location>
</feature>
<evidence type="ECO:0000256" key="1">
    <source>
        <dbReference type="ARBA" id="ARBA00022737"/>
    </source>
</evidence>
<accession>A0A6A4VA62</accession>
<dbReference type="InterPro" id="IPR016024">
    <property type="entry name" value="ARM-type_fold"/>
</dbReference>
<dbReference type="EMBL" id="VIIS01002186">
    <property type="protein sequence ID" value="KAF0287518.1"/>
    <property type="molecule type" value="Genomic_DNA"/>
</dbReference>
<keyword evidence="5" id="KW-1185">Reference proteome</keyword>
<evidence type="ECO:0000256" key="3">
    <source>
        <dbReference type="SAM" id="MobiDB-lite"/>
    </source>
</evidence>
<evidence type="ECO:0000256" key="2">
    <source>
        <dbReference type="PROSITE-ProRule" id="PRU00103"/>
    </source>
</evidence>
<feature type="region of interest" description="Disordered" evidence="3">
    <location>
        <begin position="1065"/>
        <end position="1123"/>
    </location>
</feature>
<keyword evidence="1" id="KW-0677">Repeat</keyword>
<reference evidence="4 5" key="1">
    <citation type="submission" date="2019-07" db="EMBL/GenBank/DDBJ databases">
        <title>Draft genome assembly of a fouling barnacle, Amphibalanus amphitrite (Darwin, 1854): The first reference genome for Thecostraca.</title>
        <authorList>
            <person name="Kim W."/>
        </authorList>
    </citation>
    <scope>NUCLEOTIDE SEQUENCE [LARGE SCALE GENOMIC DNA]</scope>
    <source>
        <strain evidence="4">SNU_AA5</strain>
        <tissue evidence="4">Soma without cirri and trophi</tissue>
    </source>
</reference>
<dbReference type="GO" id="GO:0036503">
    <property type="term" value="P:ERAD pathway"/>
    <property type="evidence" value="ECO:0007669"/>
    <property type="project" value="TreeGrafter"/>
</dbReference>
<protein>
    <recommendedName>
        <fullName evidence="6">Dynein assembly factor 5, axonemal</fullName>
    </recommendedName>
</protein>
<gene>
    <name evidence="4" type="ORF">FJT64_001453</name>
</gene>
<dbReference type="EMBL" id="VIIS01002186">
    <property type="protein sequence ID" value="KAF0287517.1"/>
    <property type="molecule type" value="Genomic_DNA"/>
</dbReference>
<dbReference type="PANTHER" id="PTHR23346">
    <property type="entry name" value="TRANSLATIONAL ACTIVATOR GCN1-RELATED"/>
    <property type="match status" value="1"/>
</dbReference>
<feature type="compositionally biased region" description="Basic and acidic residues" evidence="3">
    <location>
        <begin position="502"/>
        <end position="512"/>
    </location>
</feature>
<dbReference type="SUPFAM" id="SSF48371">
    <property type="entry name" value="ARM repeat"/>
    <property type="match status" value="1"/>
</dbReference>
<dbReference type="GO" id="GO:0005634">
    <property type="term" value="C:nucleus"/>
    <property type="evidence" value="ECO:0007669"/>
    <property type="project" value="TreeGrafter"/>
</dbReference>
<feature type="region of interest" description="Disordered" evidence="3">
    <location>
        <begin position="931"/>
        <end position="961"/>
    </location>
</feature>
<dbReference type="Pfam" id="PF13513">
    <property type="entry name" value="HEAT_EZ"/>
    <property type="match status" value="1"/>
</dbReference>
<organism evidence="4 5">
    <name type="scientific">Amphibalanus amphitrite</name>
    <name type="common">Striped barnacle</name>
    <name type="synonym">Balanus amphitrite</name>
    <dbReference type="NCBI Taxonomy" id="1232801"/>
    <lineage>
        <taxon>Eukaryota</taxon>
        <taxon>Metazoa</taxon>
        <taxon>Ecdysozoa</taxon>
        <taxon>Arthropoda</taxon>
        <taxon>Crustacea</taxon>
        <taxon>Multicrustacea</taxon>
        <taxon>Cirripedia</taxon>
        <taxon>Thoracica</taxon>
        <taxon>Thoracicalcarea</taxon>
        <taxon>Balanomorpha</taxon>
        <taxon>Balanoidea</taxon>
        <taxon>Balanidae</taxon>
        <taxon>Amphibalaninae</taxon>
        <taxon>Amphibalanus</taxon>
    </lineage>
</organism>
<evidence type="ECO:0000313" key="5">
    <source>
        <dbReference type="Proteomes" id="UP000440578"/>
    </source>
</evidence>
<dbReference type="PROSITE" id="PS50077">
    <property type="entry name" value="HEAT_REPEAT"/>
    <property type="match status" value="1"/>
</dbReference>